<protein>
    <submittedName>
        <fullName evidence="2">Uncharacterized protein</fullName>
    </submittedName>
</protein>
<dbReference type="OrthoDB" id="8017601at2759"/>
<dbReference type="EMBL" id="LR899014">
    <property type="protein sequence ID" value="CAD7091935.1"/>
    <property type="molecule type" value="Genomic_DNA"/>
</dbReference>
<dbReference type="OMA" id="CYESQAS"/>
<proteinExistence type="predicted"/>
<gene>
    <name evidence="2" type="ORF">HERILL_LOCUS14332</name>
</gene>
<keyword evidence="3" id="KW-1185">Reference proteome</keyword>
<keyword evidence="1" id="KW-0732">Signal</keyword>
<dbReference type="AlphaFoldDB" id="A0A7R8V4D0"/>
<name>A0A7R8V4D0_HERIL</name>
<dbReference type="Proteomes" id="UP000594454">
    <property type="component" value="Chromosome 6"/>
</dbReference>
<feature type="signal peptide" evidence="1">
    <location>
        <begin position="1"/>
        <end position="19"/>
    </location>
</feature>
<organism evidence="2 3">
    <name type="scientific">Hermetia illucens</name>
    <name type="common">Black soldier fly</name>
    <dbReference type="NCBI Taxonomy" id="343691"/>
    <lineage>
        <taxon>Eukaryota</taxon>
        <taxon>Metazoa</taxon>
        <taxon>Ecdysozoa</taxon>
        <taxon>Arthropoda</taxon>
        <taxon>Hexapoda</taxon>
        <taxon>Insecta</taxon>
        <taxon>Pterygota</taxon>
        <taxon>Neoptera</taxon>
        <taxon>Endopterygota</taxon>
        <taxon>Diptera</taxon>
        <taxon>Brachycera</taxon>
        <taxon>Stratiomyomorpha</taxon>
        <taxon>Stratiomyidae</taxon>
        <taxon>Hermetiinae</taxon>
        <taxon>Hermetia</taxon>
    </lineage>
</organism>
<evidence type="ECO:0000256" key="1">
    <source>
        <dbReference type="SAM" id="SignalP"/>
    </source>
</evidence>
<sequence>MFNLKVLVVLLVSAFLAEGCELSLDKNRPGVFLQQFSSKKLVLDVSGGSVSFAEGSTIQGYCSSGFRNLLRNQQSYNQSFTNVTLLCQNGDIFYLSGDSLEPVESRYSLACYESQASFYIGPVDYCKKLGLVYGMNIDGTPIIFAEVCYDIENMEVDFIHFVMGERPIILGKQVDVSPNNITYQLQKDQLFTFAEQNLKTLDSALRAGVKKELPNYEKIAQYSFDDLTPVRSYAGRFRPFTDSFEAVNLIPWWSTLKSDNWKTFYGILEKLSVDGPIDIYAGTSKVVRYPADDGCYEMKNFTYKVDATTSETVPLQIWNYIKPRNQNISEVVVVGINSPFLGFISKSPDIFGTGNCKDTVWLDPFMEVRRMPALGYTFCVTVQEAAENLKGFPAV</sequence>
<evidence type="ECO:0000313" key="2">
    <source>
        <dbReference type="EMBL" id="CAD7091935.1"/>
    </source>
</evidence>
<evidence type="ECO:0000313" key="3">
    <source>
        <dbReference type="Proteomes" id="UP000594454"/>
    </source>
</evidence>
<reference evidence="2 3" key="1">
    <citation type="submission" date="2020-11" db="EMBL/GenBank/DDBJ databases">
        <authorList>
            <person name="Wallbank WR R."/>
            <person name="Pardo Diaz C."/>
            <person name="Kozak K."/>
            <person name="Martin S."/>
            <person name="Jiggins C."/>
            <person name="Moest M."/>
            <person name="Warren A I."/>
            <person name="Generalovic N T."/>
            <person name="Byers J.R.P. K."/>
            <person name="Montejo-Kovacevich G."/>
            <person name="Yen C E."/>
        </authorList>
    </citation>
    <scope>NUCLEOTIDE SEQUENCE [LARGE SCALE GENOMIC DNA]</scope>
</reference>
<accession>A0A7R8V4D0</accession>
<feature type="chain" id="PRO_5030942514" evidence="1">
    <location>
        <begin position="20"/>
        <end position="395"/>
    </location>
</feature>
<dbReference type="InParanoid" id="A0A7R8V4D0"/>